<reference evidence="1" key="1">
    <citation type="submission" date="2021-06" db="EMBL/GenBank/DDBJ databases">
        <authorList>
            <person name="Kallberg Y."/>
            <person name="Tangrot J."/>
            <person name="Rosling A."/>
        </authorList>
    </citation>
    <scope>NUCLEOTIDE SEQUENCE</scope>
    <source>
        <strain evidence="1">FL966</strain>
    </source>
</reference>
<accession>A0A9N9ARW7</accession>
<protein>
    <submittedName>
        <fullName evidence="1">23709_t:CDS:1</fullName>
    </submittedName>
</protein>
<evidence type="ECO:0000313" key="2">
    <source>
        <dbReference type="Proteomes" id="UP000789759"/>
    </source>
</evidence>
<dbReference type="AlphaFoldDB" id="A0A9N9ARW7"/>
<organism evidence="1 2">
    <name type="scientific">Cetraspora pellucida</name>
    <dbReference type="NCBI Taxonomy" id="1433469"/>
    <lineage>
        <taxon>Eukaryota</taxon>
        <taxon>Fungi</taxon>
        <taxon>Fungi incertae sedis</taxon>
        <taxon>Mucoromycota</taxon>
        <taxon>Glomeromycotina</taxon>
        <taxon>Glomeromycetes</taxon>
        <taxon>Diversisporales</taxon>
        <taxon>Gigasporaceae</taxon>
        <taxon>Cetraspora</taxon>
    </lineage>
</organism>
<gene>
    <name evidence="1" type="ORF">CPELLU_LOCUS4378</name>
</gene>
<comment type="caution">
    <text evidence="1">The sequence shown here is derived from an EMBL/GenBank/DDBJ whole genome shotgun (WGS) entry which is preliminary data.</text>
</comment>
<evidence type="ECO:0000313" key="1">
    <source>
        <dbReference type="EMBL" id="CAG8542802.1"/>
    </source>
</evidence>
<sequence>MNTQSFPFYSSNRWLETDIADVTNPLYSLAKNSRLLKFIITQHDRELRVDLIPCKEFYSLFARLQNIIKDKSVDNHFKHSSSDSSKSVLPKNTCINYHKGYRLMEGLVENMILILYHTPRGSPTTPPDKCTRDIYYLYRDWPGLDEINKNDPILSYDPLDPMLVQAVYKELKDVVDNLVQSVNGNNEETKYLETKLVYYLERYDKILNPDDCKTVIKRKYDDGDKDESVSGSNGHKSDFSSELEQFTLHEKKARRNLIGISIFHSSSVGDYYNECHFLMRPCLLISPKTRRFFKMQ</sequence>
<dbReference type="Proteomes" id="UP000789759">
    <property type="component" value="Unassembled WGS sequence"/>
</dbReference>
<proteinExistence type="predicted"/>
<name>A0A9N9ARW7_9GLOM</name>
<keyword evidence="2" id="KW-1185">Reference proteome</keyword>
<dbReference type="EMBL" id="CAJVQA010002298">
    <property type="protein sequence ID" value="CAG8542802.1"/>
    <property type="molecule type" value="Genomic_DNA"/>
</dbReference>
<dbReference type="OrthoDB" id="2407518at2759"/>